<evidence type="ECO:0000256" key="1">
    <source>
        <dbReference type="SAM" id="MobiDB-lite"/>
    </source>
</evidence>
<protein>
    <submittedName>
        <fullName evidence="2">Uncharacterized protein</fullName>
    </submittedName>
</protein>
<sequence>MGTGHSSHTNLGKECTSYDAGATGTIARWGDSFEVSMGHNKENDHTDVWGVTYKTGQKKNTCGFHLKAIRDNNGVESIHFGLGDFANNKTEFAFKITRVARDGLRGGISGIDSCNAPSSFTRAKPDHTIETTIVPYGCSFREGLFVLQMKKKVKTDSAYMVNMAHYYVTKDVALSVEAKIHRSKNCFVVEVEGPFNHPSDELRKVLVKTRKTGIWSRNACSHCNAAKASGSGGAKSGESNSSLKAQPSHQKGHDIVGQIANHAFSSSIKEQYNKGLINASGYTSGSLNNSIIFIDCNF</sequence>
<proteinExistence type="predicted"/>
<organism evidence="2 3">
    <name type="scientific">Sphenostylis stenocarpa</name>
    <dbReference type="NCBI Taxonomy" id="92480"/>
    <lineage>
        <taxon>Eukaryota</taxon>
        <taxon>Viridiplantae</taxon>
        <taxon>Streptophyta</taxon>
        <taxon>Embryophyta</taxon>
        <taxon>Tracheophyta</taxon>
        <taxon>Spermatophyta</taxon>
        <taxon>Magnoliopsida</taxon>
        <taxon>eudicotyledons</taxon>
        <taxon>Gunneridae</taxon>
        <taxon>Pentapetalae</taxon>
        <taxon>rosids</taxon>
        <taxon>fabids</taxon>
        <taxon>Fabales</taxon>
        <taxon>Fabaceae</taxon>
        <taxon>Papilionoideae</taxon>
        <taxon>50 kb inversion clade</taxon>
        <taxon>NPAAA clade</taxon>
        <taxon>indigoferoid/millettioid clade</taxon>
        <taxon>Phaseoleae</taxon>
        <taxon>Sphenostylis</taxon>
    </lineage>
</organism>
<keyword evidence="3" id="KW-1185">Reference proteome</keyword>
<name>A0AA86SSF0_9FABA</name>
<gene>
    <name evidence="2" type="ORF">AYBTSS11_LOCUS19665</name>
</gene>
<dbReference type="Gramene" id="rna-AYBTSS11_LOCUS19665">
    <property type="protein sequence ID" value="CAJ1963232.1"/>
    <property type="gene ID" value="gene-AYBTSS11_LOCUS19665"/>
</dbReference>
<accession>A0AA86SSF0</accession>
<dbReference type="Proteomes" id="UP001189624">
    <property type="component" value="Chromosome 6"/>
</dbReference>
<evidence type="ECO:0000313" key="3">
    <source>
        <dbReference type="Proteomes" id="UP001189624"/>
    </source>
</evidence>
<dbReference type="EMBL" id="OY731403">
    <property type="protein sequence ID" value="CAJ1963232.1"/>
    <property type="molecule type" value="Genomic_DNA"/>
</dbReference>
<evidence type="ECO:0000313" key="2">
    <source>
        <dbReference type="EMBL" id="CAJ1963232.1"/>
    </source>
</evidence>
<reference evidence="2" key="1">
    <citation type="submission" date="2023-10" db="EMBL/GenBank/DDBJ databases">
        <authorList>
            <person name="Domelevo Entfellner J.-B."/>
        </authorList>
    </citation>
    <scope>NUCLEOTIDE SEQUENCE</scope>
</reference>
<feature type="region of interest" description="Disordered" evidence="1">
    <location>
        <begin position="230"/>
        <end position="252"/>
    </location>
</feature>
<dbReference type="AlphaFoldDB" id="A0AA86SSF0"/>